<organism evidence="2">
    <name type="scientific">marine sediment metagenome</name>
    <dbReference type="NCBI Taxonomy" id="412755"/>
    <lineage>
        <taxon>unclassified sequences</taxon>
        <taxon>metagenomes</taxon>
        <taxon>ecological metagenomes</taxon>
    </lineage>
</organism>
<proteinExistence type="predicted"/>
<evidence type="ECO:0000256" key="1">
    <source>
        <dbReference type="SAM" id="MobiDB-lite"/>
    </source>
</evidence>
<dbReference type="AlphaFoldDB" id="A0A0F9VGU7"/>
<name>A0A0F9VGU7_9ZZZZ</name>
<gene>
    <name evidence="2" type="ORF">LCGC14_0485850</name>
</gene>
<dbReference type="EMBL" id="LAZR01000537">
    <property type="protein sequence ID" value="KKN65028.1"/>
    <property type="molecule type" value="Genomic_DNA"/>
</dbReference>
<accession>A0A0F9VGU7</accession>
<protein>
    <submittedName>
        <fullName evidence="2">Uncharacterized protein</fullName>
    </submittedName>
</protein>
<reference evidence="2" key="1">
    <citation type="journal article" date="2015" name="Nature">
        <title>Complex archaea that bridge the gap between prokaryotes and eukaryotes.</title>
        <authorList>
            <person name="Spang A."/>
            <person name="Saw J.H."/>
            <person name="Jorgensen S.L."/>
            <person name="Zaremba-Niedzwiedzka K."/>
            <person name="Martijn J."/>
            <person name="Lind A.E."/>
            <person name="van Eijk R."/>
            <person name="Schleper C."/>
            <person name="Guy L."/>
            <person name="Ettema T.J."/>
        </authorList>
    </citation>
    <scope>NUCLEOTIDE SEQUENCE</scope>
</reference>
<feature type="region of interest" description="Disordered" evidence="1">
    <location>
        <begin position="1"/>
        <end position="28"/>
    </location>
</feature>
<sequence>MKAEGRRAVESNNPAVSAMTPVPAQTSFPGRCGTLEGMLFLLAMDQPGVPSAKEYWQKYLEKYPEAKVEGSDGR</sequence>
<comment type="caution">
    <text evidence="2">The sequence shown here is derived from an EMBL/GenBank/DDBJ whole genome shotgun (WGS) entry which is preliminary data.</text>
</comment>
<evidence type="ECO:0000313" key="2">
    <source>
        <dbReference type="EMBL" id="KKN65028.1"/>
    </source>
</evidence>